<dbReference type="PANTHER" id="PTHR30634">
    <property type="entry name" value="OUTER MEMBRANE LOLAB LIPOPROTEIN INSERTION APPARATUS"/>
    <property type="match status" value="1"/>
</dbReference>
<dbReference type="EMBL" id="JAENHP010000014">
    <property type="protein sequence ID" value="MBM2620267.1"/>
    <property type="molecule type" value="Genomic_DNA"/>
</dbReference>
<sequence>MPAETTYLELSEDSGSAHKFYEVTVDGTDLTIRYGRIGDRGQTKQSSFTTTDKAKAEASKKIGEKVRKGYAPAVQGGRQKRSISRRQIVSTRSTATRAPILWRYNSGSAAFGIFIDDDVCMVGNESGLITTLSHDAEVQQQFRLPDGVKCIVADDGWIYAGCDDGNVYDLSGKVPRLAYRIDPSIDIYWLDIHDGVLGVSDSGGGIATIDHEDEFLWRRPGRGSSAWMVRCDADAVHHGHSSGVTSYDWRTGRELWNTPTGAVLFGWQERDTLYAGTATRQVVELGKNGSHRQTYRCDAPVYSCATSKDGRYVFAGDSSSSIYCFDMTGTRLWKLGTGCGSAYSMQYRDERLYIVTTNGSLACIDASEAAIQSAVSGTIPEPIDVKAPPRMPALAPSTTVEVVHDVSGGVVVECIEEGGRLRIRVVSSGYHHDWQVQFPKGIRERGSRYVVTGVRESARGGFYRAYGDVRRLL</sequence>
<dbReference type="Pfam" id="PF13360">
    <property type="entry name" value="PQQ_2"/>
    <property type="match status" value="1"/>
</dbReference>
<proteinExistence type="predicted"/>
<dbReference type="Gene3D" id="2.40.10.480">
    <property type="match status" value="1"/>
</dbReference>
<feature type="domain" description="WGR" evidence="1">
    <location>
        <begin position="1"/>
        <end position="83"/>
    </location>
</feature>
<dbReference type="SUPFAM" id="SSF142921">
    <property type="entry name" value="WGR domain-like"/>
    <property type="match status" value="1"/>
</dbReference>
<dbReference type="InterPro" id="IPR036930">
    <property type="entry name" value="WGR_dom_sf"/>
</dbReference>
<dbReference type="InterPro" id="IPR049809">
    <property type="entry name" value="YehF/YfeS-like_WGR"/>
</dbReference>
<dbReference type="CDD" id="cd07996">
    <property type="entry name" value="WGR_MMR_like"/>
    <property type="match status" value="1"/>
</dbReference>
<dbReference type="InterPro" id="IPR015943">
    <property type="entry name" value="WD40/YVTN_repeat-like_dom_sf"/>
</dbReference>
<dbReference type="InterPro" id="IPR008893">
    <property type="entry name" value="WGR_domain"/>
</dbReference>
<evidence type="ECO:0000313" key="2">
    <source>
        <dbReference type="EMBL" id="MBM2620267.1"/>
    </source>
</evidence>
<evidence type="ECO:0000259" key="1">
    <source>
        <dbReference type="PROSITE" id="PS51977"/>
    </source>
</evidence>
<keyword evidence="3" id="KW-1185">Reference proteome</keyword>
<reference evidence="2 3" key="1">
    <citation type="submission" date="2021-01" db="EMBL/GenBank/DDBJ databases">
        <title>Actinoplanes sp. nov. LDG1-06 isolated from lichen.</title>
        <authorList>
            <person name="Saeng-In P."/>
            <person name="Phongsopitanun W."/>
            <person name="Kanchanasin P."/>
            <person name="Yuki M."/>
            <person name="Kudo T."/>
            <person name="Ohkuma M."/>
            <person name="Tanasupawat S."/>
        </authorList>
    </citation>
    <scope>NUCLEOTIDE SEQUENCE [LARGE SCALE GENOMIC DNA]</scope>
    <source>
        <strain evidence="2 3">LDG1-06</strain>
    </source>
</reference>
<dbReference type="PANTHER" id="PTHR30634:SF13">
    <property type="entry name" value="PROTEIN YEHF"/>
    <property type="match status" value="1"/>
</dbReference>
<dbReference type="Gene3D" id="2.20.140.10">
    <property type="entry name" value="WGR domain"/>
    <property type="match status" value="1"/>
</dbReference>
<comment type="caution">
    <text evidence="2">The sequence shown here is derived from an EMBL/GenBank/DDBJ whole genome shotgun (WGS) entry which is preliminary data.</text>
</comment>
<dbReference type="PROSITE" id="PS51977">
    <property type="entry name" value="WGR"/>
    <property type="match status" value="1"/>
</dbReference>
<gene>
    <name evidence="2" type="ORF">JIG36_32610</name>
</gene>
<organism evidence="2 3">
    <name type="scientific">Paractinoplanes ovalisporus</name>
    <dbReference type="NCBI Taxonomy" id="2810368"/>
    <lineage>
        <taxon>Bacteria</taxon>
        <taxon>Bacillati</taxon>
        <taxon>Actinomycetota</taxon>
        <taxon>Actinomycetes</taxon>
        <taxon>Micromonosporales</taxon>
        <taxon>Micromonosporaceae</taxon>
        <taxon>Paractinoplanes</taxon>
    </lineage>
</organism>
<dbReference type="InterPro" id="IPR050458">
    <property type="entry name" value="LolB"/>
</dbReference>
<dbReference type="InterPro" id="IPR011047">
    <property type="entry name" value="Quinoprotein_ADH-like_sf"/>
</dbReference>
<dbReference type="SMART" id="SM00773">
    <property type="entry name" value="WGR"/>
    <property type="match status" value="1"/>
</dbReference>
<name>A0ABS2AKA2_9ACTN</name>
<dbReference type="RefSeq" id="WP_203380261.1">
    <property type="nucleotide sequence ID" value="NZ_JAENHP010000014.1"/>
</dbReference>
<protein>
    <submittedName>
        <fullName evidence="2">WGR domain-containing protein</fullName>
    </submittedName>
</protein>
<dbReference type="Proteomes" id="UP000632138">
    <property type="component" value="Unassembled WGS sequence"/>
</dbReference>
<evidence type="ECO:0000313" key="3">
    <source>
        <dbReference type="Proteomes" id="UP000632138"/>
    </source>
</evidence>
<dbReference type="Pfam" id="PF05406">
    <property type="entry name" value="WGR"/>
    <property type="match status" value="1"/>
</dbReference>
<dbReference type="InterPro" id="IPR002372">
    <property type="entry name" value="PQQ_rpt_dom"/>
</dbReference>
<dbReference type="SUPFAM" id="SSF50998">
    <property type="entry name" value="Quinoprotein alcohol dehydrogenase-like"/>
    <property type="match status" value="1"/>
</dbReference>
<dbReference type="Gene3D" id="2.130.10.10">
    <property type="entry name" value="YVTN repeat-like/Quinoprotein amine dehydrogenase"/>
    <property type="match status" value="1"/>
</dbReference>
<accession>A0ABS2AKA2</accession>